<comment type="similarity">
    <text evidence="1">Belongs to the Gfa family.</text>
</comment>
<gene>
    <name evidence="5" type="ORF">FHS02_002110</name>
</gene>
<evidence type="ECO:0000313" key="6">
    <source>
        <dbReference type="Proteomes" id="UP000584325"/>
    </source>
</evidence>
<evidence type="ECO:0000256" key="3">
    <source>
        <dbReference type="ARBA" id="ARBA00022833"/>
    </source>
</evidence>
<organism evidence="5 6">
    <name type="scientific">Pseudoduganella umbonata</name>
    <dbReference type="NCBI Taxonomy" id="864828"/>
    <lineage>
        <taxon>Bacteria</taxon>
        <taxon>Pseudomonadati</taxon>
        <taxon>Pseudomonadota</taxon>
        <taxon>Betaproteobacteria</taxon>
        <taxon>Burkholderiales</taxon>
        <taxon>Oxalobacteraceae</taxon>
        <taxon>Telluria group</taxon>
        <taxon>Pseudoduganella</taxon>
    </lineage>
</organism>
<protein>
    <recommendedName>
        <fullName evidence="4">CENP-V/GFA domain-containing protein</fullName>
    </recommendedName>
</protein>
<keyword evidence="3" id="KW-0862">Zinc</keyword>
<name>A0A7W5EA05_9BURK</name>
<dbReference type="AlphaFoldDB" id="A0A7W5EA05"/>
<dbReference type="InterPro" id="IPR011057">
    <property type="entry name" value="Mss4-like_sf"/>
</dbReference>
<dbReference type="GO" id="GO:0016846">
    <property type="term" value="F:carbon-sulfur lyase activity"/>
    <property type="evidence" value="ECO:0007669"/>
    <property type="project" value="InterPro"/>
</dbReference>
<dbReference type="Pfam" id="PF04828">
    <property type="entry name" value="GFA"/>
    <property type="match status" value="1"/>
</dbReference>
<evidence type="ECO:0000313" key="5">
    <source>
        <dbReference type="EMBL" id="MBB3221303.1"/>
    </source>
</evidence>
<dbReference type="Gene3D" id="3.90.1590.10">
    <property type="entry name" value="glutathione-dependent formaldehyde- activating enzyme (gfa)"/>
    <property type="match status" value="1"/>
</dbReference>
<evidence type="ECO:0000259" key="4">
    <source>
        <dbReference type="Pfam" id="PF04828"/>
    </source>
</evidence>
<dbReference type="InterPro" id="IPR006913">
    <property type="entry name" value="CENP-V/GFA"/>
</dbReference>
<reference evidence="5 6" key="1">
    <citation type="submission" date="2020-08" db="EMBL/GenBank/DDBJ databases">
        <title>Genomic Encyclopedia of Type Strains, Phase III (KMG-III): the genomes of soil and plant-associated and newly described type strains.</title>
        <authorList>
            <person name="Whitman W."/>
        </authorList>
    </citation>
    <scope>NUCLEOTIDE SEQUENCE [LARGE SCALE GENOMIC DNA]</scope>
    <source>
        <strain evidence="5 6">CECT 7753</strain>
    </source>
</reference>
<dbReference type="SUPFAM" id="SSF51316">
    <property type="entry name" value="Mss4-like"/>
    <property type="match status" value="1"/>
</dbReference>
<sequence length="258" mass="27594">MLSVLMARRYCVLPDDAPRGQTAAFAPRSPASAPPRCVKPFFSRCAAGGGQRFAVLIHEPSRMMTIVPGLDQRSEKCTAYSGVIASALVSTVGPTPICFSMRGNLQVTGWLDTLLSQNATRPRFVCSGISMSLHTCLQRVSTRARARDRGCYRLGRLYRQQIASSAKAAFNPDTCGQLQIEVAAEPNGVGICPCLTCQRRTGSVFAPVAGFPLPYTVSGRSTSCVTCGWPPITASAPASIISRASARRGQDVDDDRCT</sequence>
<accession>A0A7W5EA05</accession>
<dbReference type="Proteomes" id="UP000584325">
    <property type="component" value="Unassembled WGS sequence"/>
</dbReference>
<keyword evidence="2" id="KW-0479">Metal-binding</keyword>
<evidence type="ECO:0000256" key="1">
    <source>
        <dbReference type="ARBA" id="ARBA00005495"/>
    </source>
</evidence>
<feature type="domain" description="CENP-V/GFA" evidence="4">
    <location>
        <begin position="174"/>
        <end position="211"/>
    </location>
</feature>
<proteinExistence type="inferred from homology"/>
<dbReference type="GO" id="GO:0046872">
    <property type="term" value="F:metal ion binding"/>
    <property type="evidence" value="ECO:0007669"/>
    <property type="project" value="UniProtKB-KW"/>
</dbReference>
<dbReference type="EMBL" id="JACHXS010000003">
    <property type="protein sequence ID" value="MBB3221303.1"/>
    <property type="molecule type" value="Genomic_DNA"/>
</dbReference>
<comment type="caution">
    <text evidence="5">The sequence shown here is derived from an EMBL/GenBank/DDBJ whole genome shotgun (WGS) entry which is preliminary data.</text>
</comment>
<evidence type="ECO:0000256" key="2">
    <source>
        <dbReference type="ARBA" id="ARBA00022723"/>
    </source>
</evidence>